<evidence type="ECO:0008006" key="3">
    <source>
        <dbReference type="Google" id="ProtNLM"/>
    </source>
</evidence>
<protein>
    <recommendedName>
        <fullName evidence="3">Flagellar protein FlgN</fullName>
    </recommendedName>
</protein>
<organism evidence="1 2">
    <name type="scientific">Cryobacterium arcticum</name>
    <dbReference type="NCBI Taxonomy" id="670052"/>
    <lineage>
        <taxon>Bacteria</taxon>
        <taxon>Bacillati</taxon>
        <taxon>Actinomycetota</taxon>
        <taxon>Actinomycetes</taxon>
        <taxon>Micrococcales</taxon>
        <taxon>Microbacteriaceae</taxon>
        <taxon>Cryobacterium</taxon>
    </lineage>
</organism>
<accession>A0A1B1BMV3</accession>
<reference evidence="1 2" key="1">
    <citation type="submission" date="2016-06" db="EMBL/GenBank/DDBJ databases">
        <title>Genome sequencing of Cryobacterium arcticum PAMC 27867.</title>
        <authorList>
            <person name="Lee J."/>
            <person name="Kim O.-S."/>
        </authorList>
    </citation>
    <scope>NUCLEOTIDE SEQUENCE [LARGE SCALE GENOMIC DNA]</scope>
    <source>
        <strain evidence="1 2">PAMC 27867</strain>
    </source>
</reference>
<gene>
    <name evidence="1" type="ORF">PA27867_3004</name>
</gene>
<dbReference type="KEGG" id="cart:PA27867_3004"/>
<dbReference type="AlphaFoldDB" id="A0A1B1BMV3"/>
<keyword evidence="2" id="KW-1185">Reference proteome</keyword>
<dbReference type="Proteomes" id="UP000092582">
    <property type="component" value="Chromosome 1"/>
</dbReference>
<dbReference type="EMBL" id="CP016282">
    <property type="protein sequence ID" value="ANP73940.1"/>
    <property type="molecule type" value="Genomic_DNA"/>
</dbReference>
<name>A0A1B1BMV3_9MICO</name>
<proteinExistence type="predicted"/>
<sequence>MSDLIINLQLLHQLRDDLDAVVAEFTNADDFSDDVATATGHDGLGGHVTDFAHKWNDKRKAMTEAVEGLQKKISGITDGFTQVDDGLAKALTDAAPAGQPGVPV</sequence>
<dbReference type="STRING" id="670052.PA27867_3004"/>
<dbReference type="RefSeq" id="WP_066597716.1">
    <property type="nucleotide sequence ID" value="NZ_CP016282.1"/>
</dbReference>
<evidence type="ECO:0000313" key="1">
    <source>
        <dbReference type="EMBL" id="ANP73940.1"/>
    </source>
</evidence>
<dbReference type="OrthoDB" id="5195569at2"/>
<evidence type="ECO:0000313" key="2">
    <source>
        <dbReference type="Proteomes" id="UP000092582"/>
    </source>
</evidence>